<feature type="signal peptide" evidence="2">
    <location>
        <begin position="1"/>
        <end position="23"/>
    </location>
</feature>
<dbReference type="RefSeq" id="XP_013755424.1">
    <property type="nucleotide sequence ID" value="XM_013899970.1"/>
</dbReference>
<reference evidence="4 5" key="1">
    <citation type="submission" date="2010-05" db="EMBL/GenBank/DDBJ databases">
        <title>The Genome Sequence of Thecamonas trahens ATCC 50062.</title>
        <authorList>
            <consortium name="The Broad Institute Genome Sequencing Platform"/>
            <person name="Russ C."/>
            <person name="Cuomo C."/>
            <person name="Shea T."/>
            <person name="Young S.K."/>
            <person name="Zeng Q."/>
            <person name="Koehrsen M."/>
            <person name="Haas B."/>
            <person name="Borodovsky M."/>
            <person name="Guigo R."/>
            <person name="Alvarado L."/>
            <person name="Berlin A."/>
            <person name="Bochicchio J."/>
            <person name="Borenstein D."/>
            <person name="Chapman S."/>
            <person name="Chen Z."/>
            <person name="Freedman E."/>
            <person name="Gellesch M."/>
            <person name="Goldberg J."/>
            <person name="Griggs A."/>
            <person name="Gujja S."/>
            <person name="Heilman E."/>
            <person name="Heiman D."/>
            <person name="Hepburn T."/>
            <person name="Howarth C."/>
            <person name="Jen D."/>
            <person name="Larson L."/>
            <person name="Mehta T."/>
            <person name="Park D."/>
            <person name="Pearson M."/>
            <person name="Roberts A."/>
            <person name="Saif S."/>
            <person name="Shenoy N."/>
            <person name="Sisk P."/>
            <person name="Stolte C."/>
            <person name="Sykes S."/>
            <person name="Thomson T."/>
            <person name="Walk T."/>
            <person name="White J."/>
            <person name="Yandava C."/>
            <person name="Burger G."/>
            <person name="Gray M.W."/>
            <person name="Holland P.W.H."/>
            <person name="King N."/>
            <person name="Lang F.B.F."/>
            <person name="Roger A.J."/>
            <person name="Ruiz-Trillo I."/>
            <person name="Lander E."/>
            <person name="Nusbaum C."/>
        </authorList>
    </citation>
    <scope>NUCLEOTIDE SEQUENCE [LARGE SCALE GENOMIC DNA]</scope>
    <source>
        <strain evidence="4 5">ATCC 50062</strain>
    </source>
</reference>
<gene>
    <name evidence="4" type="ORF">AMSG_08348</name>
</gene>
<dbReference type="GO" id="GO:0008168">
    <property type="term" value="F:methyltransferase activity"/>
    <property type="evidence" value="ECO:0007669"/>
    <property type="project" value="UniProtKB-KW"/>
</dbReference>
<dbReference type="InterPro" id="IPR041667">
    <property type="entry name" value="Cupin_8"/>
</dbReference>
<evidence type="ECO:0000313" key="4">
    <source>
        <dbReference type="EMBL" id="KNC52377.1"/>
    </source>
</evidence>
<evidence type="ECO:0000256" key="1">
    <source>
        <dbReference type="SAM" id="MobiDB-lite"/>
    </source>
</evidence>
<feature type="region of interest" description="Disordered" evidence="1">
    <location>
        <begin position="397"/>
        <end position="428"/>
    </location>
</feature>
<dbReference type="Proteomes" id="UP000054408">
    <property type="component" value="Unassembled WGS sequence"/>
</dbReference>
<dbReference type="Pfam" id="PF13621">
    <property type="entry name" value="Cupin_8"/>
    <property type="match status" value="1"/>
</dbReference>
<dbReference type="GO" id="GO:0032259">
    <property type="term" value="P:methylation"/>
    <property type="evidence" value="ECO:0007669"/>
    <property type="project" value="UniProtKB-KW"/>
</dbReference>
<keyword evidence="4" id="KW-0489">Methyltransferase</keyword>
<sequence>MVYFHAVTIVGLVAVVLVASSLASQPPPPPHTRPPRLALWPHMSHPVHLVLDELPAERARADRRFYWENYDVEALVEGLGAESCHGLEVIHVDELQAELEAMGDAEAELDYVRANVPIVIRGAMDSWPGLGKFDLAAMEEAYANDQLVVQDARRKGTVRFKDYLEYMADNGDANPAYAFDAPFLASHPELGEAYMRPPGLRRNMWDGMPDGLAPDWRWLLIGPPRSGSAFHTDPFNTSAWNALVSGRKTWAFYPPNVYSPPGLYGTEMPGLSTRFCAPSESWGGPQECSAISALEWFAKTAPFLADQHAPIYCDQRPGDILYVPQGWWHAVLNVEPSVAITENSINVDNARDMLESMKRAALHDSGYVRVLAAFLDLWTPRFPDLFTDADRAFVEHYAPDDAPPPTHASAYAGTPSSRWRRKRKRKRT</sequence>
<dbReference type="SUPFAM" id="SSF51197">
    <property type="entry name" value="Clavaminate synthase-like"/>
    <property type="match status" value="1"/>
</dbReference>
<accession>A0A0L0DJ93</accession>
<dbReference type="STRING" id="461836.A0A0L0DJ93"/>
<dbReference type="EMBL" id="GL349472">
    <property type="protein sequence ID" value="KNC52377.1"/>
    <property type="molecule type" value="Genomic_DNA"/>
</dbReference>
<dbReference type="PROSITE" id="PS51184">
    <property type="entry name" value="JMJC"/>
    <property type="match status" value="1"/>
</dbReference>
<evidence type="ECO:0000259" key="3">
    <source>
        <dbReference type="PROSITE" id="PS51184"/>
    </source>
</evidence>
<organism evidence="4 5">
    <name type="scientific">Thecamonas trahens ATCC 50062</name>
    <dbReference type="NCBI Taxonomy" id="461836"/>
    <lineage>
        <taxon>Eukaryota</taxon>
        <taxon>Apusozoa</taxon>
        <taxon>Apusomonadida</taxon>
        <taxon>Apusomonadidae</taxon>
        <taxon>Thecamonas</taxon>
    </lineage>
</organism>
<keyword evidence="5" id="KW-1185">Reference proteome</keyword>
<dbReference type="InterPro" id="IPR003347">
    <property type="entry name" value="JmjC_dom"/>
</dbReference>
<protein>
    <submittedName>
        <fullName evidence="4">Bifunctional arginine demethylase and lysyl-hydroxylase JMJD6</fullName>
    </submittedName>
</protein>
<keyword evidence="4" id="KW-0808">Transferase</keyword>
<feature type="compositionally biased region" description="Basic residues" evidence="1">
    <location>
        <begin position="418"/>
        <end position="428"/>
    </location>
</feature>
<proteinExistence type="predicted"/>
<dbReference type="OrthoDB" id="424465at2759"/>
<dbReference type="InterPro" id="IPR050910">
    <property type="entry name" value="JMJD6_ArgDemeth/LysHydrox"/>
</dbReference>
<name>A0A0L0DJ93_THETB</name>
<dbReference type="eggNOG" id="KOG2130">
    <property type="taxonomic scope" value="Eukaryota"/>
</dbReference>
<feature type="domain" description="JmjC" evidence="3">
    <location>
        <begin position="185"/>
        <end position="361"/>
    </location>
</feature>
<dbReference type="PANTHER" id="PTHR12480">
    <property type="entry name" value="ARGININE DEMETHYLASE AND LYSYL-HYDROXYLASE JMJD"/>
    <property type="match status" value="1"/>
</dbReference>
<dbReference type="Gene3D" id="2.60.120.650">
    <property type="entry name" value="Cupin"/>
    <property type="match status" value="1"/>
</dbReference>
<dbReference type="AlphaFoldDB" id="A0A0L0DJ93"/>
<keyword evidence="2" id="KW-0732">Signal</keyword>
<dbReference type="SMART" id="SM00558">
    <property type="entry name" value="JmjC"/>
    <property type="match status" value="1"/>
</dbReference>
<dbReference type="GeneID" id="25567063"/>
<evidence type="ECO:0000313" key="5">
    <source>
        <dbReference type="Proteomes" id="UP000054408"/>
    </source>
</evidence>
<evidence type="ECO:0000256" key="2">
    <source>
        <dbReference type="SAM" id="SignalP"/>
    </source>
</evidence>
<feature type="chain" id="PRO_5005537645" evidence="2">
    <location>
        <begin position="24"/>
        <end position="428"/>
    </location>
</feature>